<evidence type="ECO:0000256" key="2">
    <source>
        <dbReference type="ARBA" id="ARBA00012438"/>
    </source>
</evidence>
<dbReference type="Pfam" id="PF07568">
    <property type="entry name" value="HisKA_2"/>
    <property type="match status" value="1"/>
</dbReference>
<evidence type="ECO:0000259" key="10">
    <source>
        <dbReference type="Pfam" id="PF02518"/>
    </source>
</evidence>
<feature type="transmembrane region" description="Helical" evidence="9">
    <location>
        <begin position="153"/>
        <end position="172"/>
    </location>
</feature>
<evidence type="ECO:0000259" key="12">
    <source>
        <dbReference type="Pfam" id="PF17159"/>
    </source>
</evidence>
<evidence type="ECO:0000256" key="8">
    <source>
        <dbReference type="SAM" id="Coils"/>
    </source>
</evidence>
<dbReference type="EC" id="2.7.13.3" evidence="2"/>
<accession>A0ABV5BPU7</accession>
<name>A0ABV5BPU7_9LEPT</name>
<organism evidence="13 14">
    <name type="scientific">Leptospira wolffii</name>
    <dbReference type="NCBI Taxonomy" id="409998"/>
    <lineage>
        <taxon>Bacteria</taxon>
        <taxon>Pseudomonadati</taxon>
        <taxon>Spirochaetota</taxon>
        <taxon>Spirochaetia</taxon>
        <taxon>Leptospirales</taxon>
        <taxon>Leptospiraceae</taxon>
        <taxon>Leptospira</taxon>
    </lineage>
</organism>
<dbReference type="InterPro" id="IPR033425">
    <property type="entry name" value="MASE3"/>
</dbReference>
<evidence type="ECO:0000256" key="4">
    <source>
        <dbReference type="ARBA" id="ARBA00022679"/>
    </source>
</evidence>
<evidence type="ECO:0000256" key="7">
    <source>
        <dbReference type="ARBA" id="ARBA00022840"/>
    </source>
</evidence>
<keyword evidence="3" id="KW-0597">Phosphoprotein</keyword>
<keyword evidence="9" id="KW-1133">Transmembrane helix</keyword>
<dbReference type="Proteomes" id="UP001580391">
    <property type="component" value="Unassembled WGS sequence"/>
</dbReference>
<feature type="domain" description="Membrane-associated sensor" evidence="12">
    <location>
        <begin position="49"/>
        <end position="274"/>
    </location>
</feature>
<evidence type="ECO:0000313" key="14">
    <source>
        <dbReference type="Proteomes" id="UP001580391"/>
    </source>
</evidence>
<keyword evidence="7" id="KW-0067">ATP-binding</keyword>
<dbReference type="EMBL" id="JBHILJ010000006">
    <property type="protein sequence ID" value="MFB5737338.1"/>
    <property type="molecule type" value="Genomic_DNA"/>
</dbReference>
<dbReference type="SUPFAM" id="SSF55874">
    <property type="entry name" value="ATPase domain of HSP90 chaperone/DNA topoisomerase II/histidine kinase"/>
    <property type="match status" value="1"/>
</dbReference>
<comment type="caution">
    <text evidence="13">The sequence shown here is derived from an EMBL/GenBank/DDBJ whole genome shotgun (WGS) entry which is preliminary data.</text>
</comment>
<keyword evidence="6" id="KW-0418">Kinase</keyword>
<dbReference type="InterPro" id="IPR036890">
    <property type="entry name" value="HATPase_C_sf"/>
</dbReference>
<dbReference type="InterPro" id="IPR003594">
    <property type="entry name" value="HATPase_dom"/>
</dbReference>
<gene>
    <name evidence="13" type="ORF">ACE5IX_12510</name>
</gene>
<feature type="transmembrane region" description="Helical" evidence="9">
    <location>
        <begin position="249"/>
        <end position="267"/>
    </location>
</feature>
<sequence length="513" mass="58749">MGNREMDREVIDSKGSPLALGIVFFSALLPILLIQIFHSSLYFESEIPPYLLFHNIAELFSVIVSMSIFGVGWFTYTQSRDRHTLFLGTCFLGIGFIDLMHMLGYSGMPDLLTPNSPNKSTQFWIVVRFFSAFSFLASAFIDNRKGSGACGRAFVIFPIFVSAFAFVSVNLFPQILPATYLPEVGLTQFKKVSEYVIIIFLILSFIAYAFRIPKYGWASTKNYLYAFIFCIFSETVFAIYSTVFDVYNVIGHLYKIIAFCLIYRGVFISSVNKPYEKILETNERLRVEIHEHEKARNDLTRSLTEKEGLVREVYHRSNNNLQVVGSLISLQAERHPENSELRLLVDRTQDRIQAISLVHRLLFAEKDLSSVSARQYISELSSYVLQKKEEKLTYVSLDMEVEDKRILMDVAIPVGLILSELLSNTLQHAFTAPDSIRIQILFFQRDEDRFVLKYTDNGIGLPKDYDFKKNDSFGMQLIRGIAESQLSGKLSLLSGPGFHCEIDFPKQIYRKRV</sequence>
<dbReference type="PANTHER" id="PTHR41523">
    <property type="entry name" value="TWO-COMPONENT SYSTEM SENSOR PROTEIN"/>
    <property type="match status" value="1"/>
</dbReference>
<dbReference type="InterPro" id="IPR011495">
    <property type="entry name" value="Sig_transdc_His_kin_sub2_dim/P"/>
</dbReference>
<evidence type="ECO:0000256" key="6">
    <source>
        <dbReference type="ARBA" id="ARBA00022777"/>
    </source>
</evidence>
<evidence type="ECO:0000256" key="5">
    <source>
        <dbReference type="ARBA" id="ARBA00022741"/>
    </source>
</evidence>
<dbReference type="Pfam" id="PF17159">
    <property type="entry name" value="MASE3"/>
    <property type="match status" value="1"/>
</dbReference>
<comment type="catalytic activity">
    <reaction evidence="1">
        <text>ATP + protein L-histidine = ADP + protein N-phospho-L-histidine.</text>
        <dbReference type="EC" id="2.7.13.3"/>
    </reaction>
</comment>
<evidence type="ECO:0000259" key="11">
    <source>
        <dbReference type="Pfam" id="PF07568"/>
    </source>
</evidence>
<feature type="transmembrane region" description="Helical" evidence="9">
    <location>
        <begin position="222"/>
        <end position="243"/>
    </location>
</feature>
<protein>
    <recommendedName>
        <fullName evidence="2">histidine kinase</fullName>
        <ecNumber evidence="2">2.7.13.3</ecNumber>
    </recommendedName>
</protein>
<evidence type="ECO:0000256" key="3">
    <source>
        <dbReference type="ARBA" id="ARBA00022553"/>
    </source>
</evidence>
<feature type="transmembrane region" description="Helical" evidence="9">
    <location>
        <begin position="192"/>
        <end position="210"/>
    </location>
</feature>
<dbReference type="PANTHER" id="PTHR41523:SF8">
    <property type="entry name" value="ETHYLENE RESPONSE SENSOR PROTEIN"/>
    <property type="match status" value="1"/>
</dbReference>
<dbReference type="Pfam" id="PF02518">
    <property type="entry name" value="HATPase_c"/>
    <property type="match status" value="1"/>
</dbReference>
<feature type="domain" description="Histidine kinase/HSP90-like ATPase" evidence="10">
    <location>
        <begin position="413"/>
        <end position="506"/>
    </location>
</feature>
<keyword evidence="4" id="KW-0808">Transferase</keyword>
<feature type="domain" description="Signal transduction histidine kinase subgroup 2 dimerisation and phosphoacceptor" evidence="11">
    <location>
        <begin position="312"/>
        <end position="386"/>
    </location>
</feature>
<reference evidence="13 14" key="1">
    <citation type="submission" date="2024-09" db="EMBL/GenBank/DDBJ databases">
        <title>Taxonomic and Genotyping Characterization of Leptospira Strains isolated from Multiple Sources in Colombia highlights the importance of intermediate species.</title>
        <authorList>
            <person name="Torres Higuera L."/>
            <person name="Rojas Tapias D."/>
            <person name="Jimenez Velasquez S."/>
            <person name="Renjifo Ibanez C."/>
        </authorList>
    </citation>
    <scope>NUCLEOTIDE SEQUENCE [LARGE SCALE GENOMIC DNA]</scope>
    <source>
        <strain evidence="13 14">Lep080</strain>
    </source>
</reference>
<proteinExistence type="predicted"/>
<dbReference type="Gene3D" id="3.30.450.20">
    <property type="entry name" value="PAS domain"/>
    <property type="match status" value="1"/>
</dbReference>
<feature type="transmembrane region" description="Helical" evidence="9">
    <location>
        <begin position="18"/>
        <end position="38"/>
    </location>
</feature>
<evidence type="ECO:0000256" key="1">
    <source>
        <dbReference type="ARBA" id="ARBA00000085"/>
    </source>
</evidence>
<keyword evidence="9" id="KW-0812">Transmembrane</keyword>
<keyword evidence="14" id="KW-1185">Reference proteome</keyword>
<dbReference type="RefSeq" id="WP_375517251.1">
    <property type="nucleotide sequence ID" value="NZ_JBHILI010000007.1"/>
</dbReference>
<keyword evidence="5" id="KW-0547">Nucleotide-binding</keyword>
<evidence type="ECO:0000256" key="9">
    <source>
        <dbReference type="SAM" id="Phobius"/>
    </source>
</evidence>
<dbReference type="Gene3D" id="3.30.565.10">
    <property type="entry name" value="Histidine kinase-like ATPase, C-terminal domain"/>
    <property type="match status" value="1"/>
</dbReference>
<keyword evidence="8" id="KW-0175">Coiled coil</keyword>
<feature type="transmembrane region" description="Helical" evidence="9">
    <location>
        <begin position="123"/>
        <end position="141"/>
    </location>
</feature>
<evidence type="ECO:0000313" key="13">
    <source>
        <dbReference type="EMBL" id="MFB5737338.1"/>
    </source>
</evidence>
<feature type="transmembrane region" description="Helical" evidence="9">
    <location>
        <begin position="50"/>
        <end position="73"/>
    </location>
</feature>
<keyword evidence="9" id="KW-0472">Membrane</keyword>
<feature type="transmembrane region" description="Helical" evidence="9">
    <location>
        <begin position="85"/>
        <end position="103"/>
    </location>
</feature>
<feature type="coiled-coil region" evidence="8">
    <location>
        <begin position="275"/>
        <end position="302"/>
    </location>
</feature>